<feature type="region of interest" description="Disordered" evidence="1">
    <location>
        <begin position="178"/>
        <end position="304"/>
    </location>
</feature>
<sequence length="707" mass="76569">MRGEDKEINAQPMSPAGKKRQLVESGGGARKKAVNSPSLENSCSVRSFLKPMDGGTAADTVFEFKSGDDASAQHVELNYDEQTGTVALDDSADESDPICLKRKRSLRVTTLNHLRSGREQSIRANTRGCSKKSRADAQKKISEQNREPSVILAWKHRCMYENDGEEIDTLVNKRDERRRLERQNDLQHQDHKQEDAADSTEIEASENVMSSRNEAEATSEQVTELRDESQTLGLPVVTESSASHVDKRRLSPGDLQSLTGSEDRPVHAVSGEGAEGSNTPAEIDSKPRKSPARQRTSDSGIEIASGSIPTVAHLGVSGLLGGDAGIQSRAGSTQAFIIGDQHTDPSFFSAQEHSMVLDGIAEGVTTNSIAARTSNESISQSTLNDICTKPKAHGADKKKYIHQSGTSYFERHGDDLIVDLDQQEDGTNGVEPAVEQLGVGDSAGCGVPDSFPESSNQPYGSYPTARCCGTSEQDWGQSSGSVVPVVATYLELEVCEEQGESIGVQNEVAHRRGKQKVFELSDEEGDSNRVSIGRRGISGQHSSYGLKDRVRSYGNGGGSTISGAEISSVHVGTRFAGAGRHITSPEYPRLVDYDDTDGGTVESNAPFQASAGLDADFEEQLKTYRRRRTRNQGKAIAGEDSGEEVRGPTTRRDGESSDVDSHEGQLGGEVRREVFIPIYCPVCNEELEAHISNNRINDHIDKCLGWF</sequence>
<reference evidence="2 4" key="1">
    <citation type="journal article" date="2008" name="Science">
        <title>The Physcomitrella genome reveals evolutionary insights into the conquest of land by plants.</title>
        <authorList>
            <person name="Rensing S."/>
            <person name="Lang D."/>
            <person name="Zimmer A."/>
            <person name="Terry A."/>
            <person name="Salamov A."/>
            <person name="Shapiro H."/>
            <person name="Nishiyama T."/>
            <person name="Perroud P.-F."/>
            <person name="Lindquist E."/>
            <person name="Kamisugi Y."/>
            <person name="Tanahashi T."/>
            <person name="Sakakibara K."/>
            <person name="Fujita T."/>
            <person name="Oishi K."/>
            <person name="Shin-I T."/>
            <person name="Kuroki Y."/>
            <person name="Toyoda A."/>
            <person name="Suzuki Y."/>
            <person name="Hashimoto A."/>
            <person name="Yamaguchi K."/>
            <person name="Sugano A."/>
            <person name="Kohara Y."/>
            <person name="Fujiyama A."/>
            <person name="Anterola A."/>
            <person name="Aoki S."/>
            <person name="Ashton N."/>
            <person name="Barbazuk W.B."/>
            <person name="Barker E."/>
            <person name="Bennetzen J."/>
            <person name="Bezanilla M."/>
            <person name="Blankenship R."/>
            <person name="Cho S.H."/>
            <person name="Dutcher S."/>
            <person name="Estelle M."/>
            <person name="Fawcett J.A."/>
            <person name="Gundlach H."/>
            <person name="Hanada K."/>
            <person name="Heyl A."/>
            <person name="Hicks K.A."/>
            <person name="Hugh J."/>
            <person name="Lohr M."/>
            <person name="Mayer K."/>
            <person name="Melkozernov A."/>
            <person name="Murata T."/>
            <person name="Nelson D."/>
            <person name="Pils B."/>
            <person name="Prigge M."/>
            <person name="Reiss B."/>
            <person name="Renner T."/>
            <person name="Rombauts S."/>
            <person name="Rushton P."/>
            <person name="Sanderfoot A."/>
            <person name="Schween G."/>
            <person name="Shiu S.-H."/>
            <person name="Stueber K."/>
            <person name="Theodoulou F.L."/>
            <person name="Tu H."/>
            <person name="Van de Peer Y."/>
            <person name="Verrier P.J."/>
            <person name="Waters E."/>
            <person name="Wood A."/>
            <person name="Yang L."/>
            <person name="Cove D."/>
            <person name="Cuming A."/>
            <person name="Hasebe M."/>
            <person name="Lucas S."/>
            <person name="Mishler D.B."/>
            <person name="Reski R."/>
            <person name="Grigoriev I."/>
            <person name="Quatrano R.S."/>
            <person name="Boore J.L."/>
        </authorList>
    </citation>
    <scope>NUCLEOTIDE SEQUENCE [LARGE SCALE GENOMIC DNA]</scope>
    <source>
        <strain evidence="3 4">cv. Gransden 2004</strain>
    </source>
</reference>
<dbReference type="Gene3D" id="3.30.160.60">
    <property type="entry name" value="Classic Zinc Finger"/>
    <property type="match status" value="1"/>
</dbReference>
<dbReference type="AlphaFoldDB" id="A0A2K1IMK8"/>
<dbReference type="Gramene" id="Pp3c22_7350V3.2">
    <property type="protein sequence ID" value="Pp3c22_7350V3.2"/>
    <property type="gene ID" value="Pp3c22_7350"/>
</dbReference>
<dbReference type="RefSeq" id="XP_024361377.1">
    <property type="nucleotide sequence ID" value="XM_024505609.2"/>
</dbReference>
<feature type="compositionally biased region" description="Polar residues" evidence="1">
    <location>
        <begin position="207"/>
        <end position="222"/>
    </location>
</feature>
<reference evidence="2 4" key="2">
    <citation type="journal article" date="2018" name="Plant J.">
        <title>The Physcomitrella patens chromosome-scale assembly reveals moss genome structure and evolution.</title>
        <authorList>
            <person name="Lang D."/>
            <person name="Ullrich K.K."/>
            <person name="Murat F."/>
            <person name="Fuchs J."/>
            <person name="Jenkins J."/>
            <person name="Haas F.B."/>
            <person name="Piednoel M."/>
            <person name="Gundlach H."/>
            <person name="Van Bel M."/>
            <person name="Meyberg R."/>
            <person name="Vives C."/>
            <person name="Morata J."/>
            <person name="Symeonidi A."/>
            <person name="Hiss M."/>
            <person name="Muchero W."/>
            <person name="Kamisugi Y."/>
            <person name="Saleh O."/>
            <person name="Blanc G."/>
            <person name="Decker E.L."/>
            <person name="van Gessel N."/>
            <person name="Grimwood J."/>
            <person name="Hayes R.D."/>
            <person name="Graham S.W."/>
            <person name="Gunter L.E."/>
            <person name="McDaniel S.F."/>
            <person name="Hoernstein S.N.W."/>
            <person name="Larsson A."/>
            <person name="Li F.W."/>
            <person name="Perroud P.F."/>
            <person name="Phillips J."/>
            <person name="Ranjan P."/>
            <person name="Rokshar D.S."/>
            <person name="Rothfels C.J."/>
            <person name="Schneider L."/>
            <person name="Shu S."/>
            <person name="Stevenson D.W."/>
            <person name="Thummler F."/>
            <person name="Tillich M."/>
            <person name="Villarreal Aguilar J.C."/>
            <person name="Widiez T."/>
            <person name="Wong G.K."/>
            <person name="Wymore A."/>
            <person name="Zhang Y."/>
            <person name="Zimmer A.D."/>
            <person name="Quatrano R.S."/>
            <person name="Mayer K.F.X."/>
            <person name="Goodstein D."/>
            <person name="Casacuberta J.M."/>
            <person name="Vandepoele K."/>
            <person name="Reski R."/>
            <person name="Cuming A.C."/>
            <person name="Tuskan G.A."/>
            <person name="Maumus F."/>
            <person name="Salse J."/>
            <person name="Schmutz J."/>
            <person name="Rensing S.A."/>
        </authorList>
    </citation>
    <scope>NUCLEOTIDE SEQUENCE [LARGE SCALE GENOMIC DNA]</scope>
    <source>
        <strain evidence="3 4">cv. Gransden 2004</strain>
    </source>
</reference>
<feature type="region of interest" description="Disordered" evidence="1">
    <location>
        <begin position="120"/>
        <end position="146"/>
    </location>
</feature>
<dbReference type="PaxDb" id="3218-PP1S12_236V6.1"/>
<dbReference type="Gramene" id="Pp3c22_7350V3.3">
    <property type="protein sequence ID" value="Pp3c22_7350V3.3"/>
    <property type="gene ID" value="Pp3c22_7350"/>
</dbReference>
<protein>
    <submittedName>
        <fullName evidence="2 3">Uncharacterized protein</fullName>
    </submittedName>
</protein>
<keyword evidence="4" id="KW-1185">Reference proteome</keyword>
<dbReference type="EMBL" id="ABEU02000022">
    <property type="protein sequence ID" value="PNR30508.1"/>
    <property type="molecule type" value="Genomic_DNA"/>
</dbReference>
<feature type="compositionally biased region" description="Basic and acidic residues" evidence="1">
    <location>
        <begin position="133"/>
        <end position="146"/>
    </location>
</feature>
<dbReference type="Gramene" id="Pp3c22_7350V3.1">
    <property type="protein sequence ID" value="Pp3c22_7350V3.1"/>
    <property type="gene ID" value="Pp3c22_7350"/>
</dbReference>
<name>A0A2K1IMK8_PHYPA</name>
<dbReference type="EnsemblPlants" id="Pp3c22_7350V3.1">
    <property type="protein sequence ID" value="Pp3c22_7350V3.1"/>
    <property type="gene ID" value="Pp3c22_7350"/>
</dbReference>
<evidence type="ECO:0000313" key="4">
    <source>
        <dbReference type="Proteomes" id="UP000006727"/>
    </source>
</evidence>
<dbReference type="KEGG" id="ppp:112275327"/>
<dbReference type="OrthoDB" id="1918150at2759"/>
<dbReference type="EnsemblPlants" id="Pp3c22_7350V3.4">
    <property type="protein sequence ID" value="Pp3c22_7350V3.4"/>
    <property type="gene ID" value="Pp3c22_7350"/>
</dbReference>
<organism evidence="2">
    <name type="scientific">Physcomitrium patens</name>
    <name type="common">Spreading-leaved earth moss</name>
    <name type="synonym">Physcomitrella patens</name>
    <dbReference type="NCBI Taxonomy" id="3218"/>
    <lineage>
        <taxon>Eukaryota</taxon>
        <taxon>Viridiplantae</taxon>
        <taxon>Streptophyta</taxon>
        <taxon>Embryophyta</taxon>
        <taxon>Bryophyta</taxon>
        <taxon>Bryophytina</taxon>
        <taxon>Bryopsida</taxon>
        <taxon>Funariidae</taxon>
        <taxon>Funariales</taxon>
        <taxon>Funariaceae</taxon>
        <taxon>Physcomitrium</taxon>
    </lineage>
</organism>
<dbReference type="Gramene" id="Pp3c22_7350V3.4">
    <property type="protein sequence ID" value="Pp3c22_7350V3.4"/>
    <property type="gene ID" value="Pp3c22_7350"/>
</dbReference>
<feature type="region of interest" description="Disordered" evidence="1">
    <location>
        <begin position="519"/>
        <end position="543"/>
    </location>
</feature>
<dbReference type="GeneID" id="112275327"/>
<evidence type="ECO:0000256" key="1">
    <source>
        <dbReference type="SAM" id="MobiDB-lite"/>
    </source>
</evidence>
<evidence type="ECO:0000313" key="3">
    <source>
        <dbReference type="EnsemblPlants" id="Pp3c22_7350V3.1"/>
    </source>
</evidence>
<feature type="region of interest" description="Disordered" evidence="1">
    <location>
        <begin position="1"/>
        <end position="41"/>
    </location>
</feature>
<evidence type="ECO:0000313" key="2">
    <source>
        <dbReference type="EMBL" id="PNR30508.1"/>
    </source>
</evidence>
<feature type="compositionally biased region" description="Basic and acidic residues" evidence="1">
    <location>
        <begin position="643"/>
        <end position="666"/>
    </location>
</feature>
<dbReference type="EnsemblPlants" id="Pp3c22_7350V3.3">
    <property type="protein sequence ID" value="Pp3c22_7350V3.3"/>
    <property type="gene ID" value="Pp3c22_7350"/>
</dbReference>
<gene>
    <name evidence="3" type="primary">LOC112275327</name>
    <name evidence="2" type="ORF">PHYPA_026824</name>
</gene>
<proteinExistence type="predicted"/>
<feature type="compositionally biased region" description="Basic and acidic residues" evidence="1">
    <location>
        <begin position="178"/>
        <end position="195"/>
    </location>
</feature>
<dbReference type="Proteomes" id="UP000006727">
    <property type="component" value="Chromosome 22"/>
</dbReference>
<reference evidence="3" key="3">
    <citation type="submission" date="2020-12" db="UniProtKB">
        <authorList>
            <consortium name="EnsemblPlants"/>
        </authorList>
    </citation>
    <scope>IDENTIFICATION</scope>
</reference>
<feature type="region of interest" description="Disordered" evidence="1">
    <location>
        <begin position="627"/>
        <end position="666"/>
    </location>
</feature>
<dbReference type="EnsemblPlants" id="Pp3c22_7350V3.2">
    <property type="protein sequence ID" value="Pp3c22_7350V3.2"/>
    <property type="gene ID" value="Pp3c22_7350"/>
</dbReference>
<accession>A0A2K1IMK8</accession>